<organism evidence="2">
    <name type="scientific">Streptomyces sp. NBC_00119</name>
    <dbReference type="NCBI Taxonomy" id="2975659"/>
    <lineage>
        <taxon>Bacteria</taxon>
        <taxon>Bacillati</taxon>
        <taxon>Actinomycetota</taxon>
        <taxon>Actinomycetes</taxon>
        <taxon>Kitasatosporales</taxon>
        <taxon>Streptomycetaceae</taxon>
        <taxon>Streptomyces</taxon>
    </lineage>
</organism>
<evidence type="ECO:0000313" key="2">
    <source>
        <dbReference type="EMBL" id="WTS10688.1"/>
    </source>
</evidence>
<evidence type="ECO:0008006" key="3">
    <source>
        <dbReference type="Google" id="ProtNLM"/>
    </source>
</evidence>
<gene>
    <name evidence="2" type="ORF">OHU69_06180</name>
</gene>
<reference evidence="2" key="1">
    <citation type="submission" date="2022-10" db="EMBL/GenBank/DDBJ databases">
        <title>The complete genomes of actinobacterial strains from the NBC collection.</title>
        <authorList>
            <person name="Joergensen T.S."/>
            <person name="Alvarez Arevalo M."/>
            <person name="Sterndorff E.B."/>
            <person name="Faurdal D."/>
            <person name="Vuksanovic O."/>
            <person name="Mourched A.-S."/>
            <person name="Charusanti P."/>
            <person name="Shaw S."/>
            <person name="Blin K."/>
            <person name="Weber T."/>
        </authorList>
    </citation>
    <scope>NUCLEOTIDE SEQUENCE</scope>
    <source>
        <strain evidence="2">NBC_00119</strain>
    </source>
</reference>
<accession>A0AAU1U059</accession>
<feature type="region of interest" description="Disordered" evidence="1">
    <location>
        <begin position="117"/>
        <end position="150"/>
    </location>
</feature>
<proteinExistence type="predicted"/>
<dbReference type="EMBL" id="CP108195">
    <property type="protein sequence ID" value="WTS10688.1"/>
    <property type="molecule type" value="Genomic_DNA"/>
</dbReference>
<name>A0AAU1U059_9ACTN</name>
<sequence>MTGSRTQRAGRGAWWATRIAALCPALSVLLAALVMCLGPAAHGTDDTADGSLPTVTSVMAGSATQHHARSAYPHAVEAVARRGDCPAGDRCCDPVSRGIRAVLSAPGQPHPAVLPRMPAAALPDAPPPSPSGLPPSGTAPDLHVLQIQRT</sequence>
<feature type="compositionally biased region" description="Pro residues" evidence="1">
    <location>
        <begin position="124"/>
        <end position="133"/>
    </location>
</feature>
<dbReference type="AlphaFoldDB" id="A0AAU1U059"/>
<protein>
    <recommendedName>
        <fullName evidence="3">Secreted protein</fullName>
    </recommendedName>
</protein>
<evidence type="ECO:0000256" key="1">
    <source>
        <dbReference type="SAM" id="MobiDB-lite"/>
    </source>
</evidence>